<evidence type="ECO:0000259" key="6">
    <source>
        <dbReference type="Pfam" id="PF19289"/>
    </source>
</evidence>
<dbReference type="Gene3D" id="3.30.2290.10">
    <property type="entry name" value="PmbA/TldD superfamily"/>
    <property type="match status" value="1"/>
</dbReference>
<evidence type="ECO:0000256" key="4">
    <source>
        <dbReference type="ARBA" id="ARBA00023049"/>
    </source>
</evidence>
<comment type="similarity">
    <text evidence="1">Belongs to the peptidase U62 family.</text>
</comment>
<dbReference type="Pfam" id="PF19290">
    <property type="entry name" value="PmbA_TldD_2nd"/>
    <property type="match status" value="1"/>
</dbReference>
<dbReference type="Pfam" id="PF19289">
    <property type="entry name" value="PmbA_TldD_3rd"/>
    <property type="match status" value="1"/>
</dbReference>
<comment type="caution">
    <text evidence="8">The sequence shown here is derived from an EMBL/GenBank/DDBJ whole genome shotgun (WGS) entry which is preliminary data.</text>
</comment>
<dbReference type="InterPro" id="IPR045570">
    <property type="entry name" value="Metalloprtase-TldD/E_cen_dom"/>
</dbReference>
<name>A0A7X2TGX3_9FIRM</name>
<dbReference type="EMBL" id="VUMN01000020">
    <property type="protein sequence ID" value="MSS58941.1"/>
    <property type="molecule type" value="Genomic_DNA"/>
</dbReference>
<keyword evidence="4" id="KW-0482">Metalloprotease</keyword>
<accession>A0A7X2TGX3</accession>
<sequence length="459" mass="49632">MEIWEPREVLEKASATGADFAELFFEDRHDNKIRCSKGVIGGVTSLHICGVGLHLLKGTSSVYLYGNDLSRQGLLSLAETGSMLIRDAETAGWSGNRNAFPVSGKAVCPVRIIPEEVGTDQKVLRLQEMDQAVRTSGVQVQSMELTYFDQTQQVRILNSDGLNVSDTRVFTRVRLAGTVGWNGRQVYSFGDFIRPAGYEAFEKGEHIPFASGFVKGLEKRLQAPGMKSCVLPVVFGEGSPGVFWHEACGHNLETEAGKSGPFWNSRGKMIASRKVTLIDDGSVPGLCGSERMDDEGHPTQKNILIDHGKMVLQMADILGGRLTGTGSTGSGRRQSYTYAPCARMHNTYLAPGEDDDDEMISSLSDGIYVTEVGGGSSGRNFSVAVNYGYRIRGGRLAEPISGITLSGDASELIQRVDRVGRKLVFEEGGGYCGASSGLVMTTNSEPRFRISEMNVGGTE</sequence>
<dbReference type="InterPro" id="IPR051463">
    <property type="entry name" value="Peptidase_U62_metallo"/>
</dbReference>
<dbReference type="InterPro" id="IPR045569">
    <property type="entry name" value="Metalloprtase-TldD/E_C"/>
</dbReference>
<dbReference type="GO" id="GO:0005829">
    <property type="term" value="C:cytosol"/>
    <property type="evidence" value="ECO:0007669"/>
    <property type="project" value="TreeGrafter"/>
</dbReference>
<dbReference type="SUPFAM" id="SSF111283">
    <property type="entry name" value="Putative modulator of DNA gyrase, PmbA/TldD"/>
    <property type="match status" value="1"/>
</dbReference>
<dbReference type="PANTHER" id="PTHR30624">
    <property type="entry name" value="UNCHARACTERIZED PROTEIN TLDD AND PMBA"/>
    <property type="match status" value="1"/>
</dbReference>
<dbReference type="Proteomes" id="UP000461880">
    <property type="component" value="Unassembled WGS sequence"/>
</dbReference>
<evidence type="ECO:0000313" key="8">
    <source>
        <dbReference type="EMBL" id="MSS58941.1"/>
    </source>
</evidence>
<dbReference type="InterPro" id="IPR002510">
    <property type="entry name" value="Metalloprtase-TldD/E_N"/>
</dbReference>
<protein>
    <submittedName>
        <fullName evidence="8">TldD/PmbA family protein</fullName>
    </submittedName>
</protein>
<dbReference type="GO" id="GO:0008237">
    <property type="term" value="F:metallopeptidase activity"/>
    <property type="evidence" value="ECO:0007669"/>
    <property type="project" value="UniProtKB-KW"/>
</dbReference>
<keyword evidence="3" id="KW-0378">Hydrolase</keyword>
<evidence type="ECO:0000256" key="3">
    <source>
        <dbReference type="ARBA" id="ARBA00022801"/>
    </source>
</evidence>
<dbReference type="Pfam" id="PF01523">
    <property type="entry name" value="PmbA_TldD_1st"/>
    <property type="match status" value="1"/>
</dbReference>
<dbReference type="PANTHER" id="PTHR30624:SF4">
    <property type="entry name" value="METALLOPROTEASE TLDD"/>
    <property type="match status" value="1"/>
</dbReference>
<dbReference type="InterPro" id="IPR036059">
    <property type="entry name" value="TldD/PmbA_sf"/>
</dbReference>
<evidence type="ECO:0000256" key="1">
    <source>
        <dbReference type="ARBA" id="ARBA00005836"/>
    </source>
</evidence>
<proteinExistence type="inferred from homology"/>
<keyword evidence="9" id="KW-1185">Reference proteome</keyword>
<reference evidence="8 9" key="1">
    <citation type="submission" date="2019-08" db="EMBL/GenBank/DDBJ databases">
        <title>In-depth cultivation of the pig gut microbiome towards novel bacterial diversity and tailored functional studies.</title>
        <authorList>
            <person name="Wylensek D."/>
            <person name="Hitch T.C.A."/>
            <person name="Clavel T."/>
        </authorList>
    </citation>
    <scope>NUCLEOTIDE SEQUENCE [LARGE SCALE GENOMIC DNA]</scope>
    <source>
        <strain evidence="8 9">Oil+RF-744-GAM-WT-6</strain>
    </source>
</reference>
<dbReference type="RefSeq" id="WP_154504975.1">
    <property type="nucleotide sequence ID" value="NZ_VUMN01000020.1"/>
</dbReference>
<organism evidence="8 9">
    <name type="scientific">Stecheria intestinalis</name>
    <dbReference type="NCBI Taxonomy" id="2606630"/>
    <lineage>
        <taxon>Bacteria</taxon>
        <taxon>Bacillati</taxon>
        <taxon>Bacillota</taxon>
        <taxon>Erysipelotrichia</taxon>
        <taxon>Erysipelotrichales</taxon>
        <taxon>Erysipelotrichaceae</taxon>
        <taxon>Stecheria</taxon>
    </lineage>
</organism>
<evidence type="ECO:0000259" key="7">
    <source>
        <dbReference type="Pfam" id="PF19290"/>
    </source>
</evidence>
<feature type="domain" description="Metalloprotease TldD/E N-terminal" evidence="5">
    <location>
        <begin position="21"/>
        <end position="80"/>
    </location>
</feature>
<dbReference type="InterPro" id="IPR035068">
    <property type="entry name" value="TldD/PmbA_N"/>
</dbReference>
<evidence type="ECO:0000259" key="5">
    <source>
        <dbReference type="Pfam" id="PF01523"/>
    </source>
</evidence>
<dbReference type="AlphaFoldDB" id="A0A7X2TGX3"/>
<feature type="domain" description="Metalloprotease TldD/E central" evidence="7">
    <location>
        <begin position="114"/>
        <end position="186"/>
    </location>
</feature>
<dbReference type="GO" id="GO:0006508">
    <property type="term" value="P:proteolysis"/>
    <property type="evidence" value="ECO:0007669"/>
    <property type="project" value="UniProtKB-KW"/>
</dbReference>
<evidence type="ECO:0000313" key="9">
    <source>
        <dbReference type="Proteomes" id="UP000461880"/>
    </source>
</evidence>
<keyword evidence="2" id="KW-0645">Protease</keyword>
<evidence type="ECO:0000256" key="2">
    <source>
        <dbReference type="ARBA" id="ARBA00022670"/>
    </source>
</evidence>
<feature type="domain" description="Metalloprotease TldD/E C-terminal" evidence="6">
    <location>
        <begin position="230"/>
        <end position="457"/>
    </location>
</feature>
<gene>
    <name evidence="8" type="ORF">FYJ51_08475</name>
</gene>